<comment type="caution">
    <text evidence="2">The sequence shown here is derived from an EMBL/GenBank/DDBJ whole genome shotgun (WGS) entry which is preliminary data.</text>
</comment>
<reference evidence="2 3" key="1">
    <citation type="submission" date="2014-09" db="EMBL/GenBank/DDBJ databases">
        <authorList>
            <person name="Regsiter A."/>
        </authorList>
    </citation>
    <scope>NUCLEOTIDE SEQUENCE [LARGE SCALE GENOMIC DNA]</scope>
</reference>
<keyword evidence="3" id="KW-1185">Reference proteome</keyword>
<evidence type="ECO:0000313" key="3">
    <source>
        <dbReference type="Proteomes" id="UP000052230"/>
    </source>
</evidence>
<dbReference type="Proteomes" id="UP000052230">
    <property type="component" value="Unassembled WGS sequence"/>
</dbReference>
<sequence>MDRRAAAAIDDPSALRAPLLAMQSQRDAALAAHGAMNATPRSTSATRRCRPSPTNLRS</sequence>
<dbReference type="AlphaFoldDB" id="A0A0U5G2R9"/>
<feature type="compositionally biased region" description="Polar residues" evidence="1">
    <location>
        <begin position="39"/>
        <end position="58"/>
    </location>
</feature>
<proteinExistence type="predicted"/>
<organism evidence="2 3">
    <name type="scientific">Xanthomonas citri pv. citri</name>
    <dbReference type="NCBI Taxonomy" id="611301"/>
    <lineage>
        <taxon>Bacteria</taxon>
        <taxon>Pseudomonadati</taxon>
        <taxon>Pseudomonadota</taxon>
        <taxon>Gammaproteobacteria</taxon>
        <taxon>Lysobacterales</taxon>
        <taxon>Lysobacteraceae</taxon>
        <taxon>Xanthomonas</taxon>
    </lineage>
</organism>
<gene>
    <name evidence="2" type="ORF">XAC3562_1080004</name>
</gene>
<accession>A0A0U5G2R9</accession>
<name>A0A0U5G2R9_XANCI</name>
<dbReference type="EMBL" id="CCXZ01000011">
    <property type="protein sequence ID" value="CEG14315.1"/>
    <property type="molecule type" value="Genomic_DNA"/>
</dbReference>
<evidence type="ECO:0000256" key="1">
    <source>
        <dbReference type="SAM" id="MobiDB-lite"/>
    </source>
</evidence>
<evidence type="ECO:0000313" key="2">
    <source>
        <dbReference type="EMBL" id="CEG14315.1"/>
    </source>
</evidence>
<feature type="region of interest" description="Disordered" evidence="1">
    <location>
        <begin position="31"/>
        <end position="58"/>
    </location>
</feature>
<protein>
    <submittedName>
        <fullName evidence="2">Uncharacterized protein</fullName>
    </submittedName>
</protein>